<dbReference type="PANTHER" id="PTHR43008:SF9">
    <property type="entry name" value="OXIDOREDUCTASE"/>
    <property type="match status" value="1"/>
</dbReference>
<keyword evidence="3" id="KW-0560">Oxidoreductase</keyword>
<name>A0A9W8UV53_9HYPO</name>
<dbReference type="SUPFAM" id="SSF51735">
    <property type="entry name" value="NAD(P)-binding Rossmann-fold domains"/>
    <property type="match status" value="1"/>
</dbReference>
<evidence type="ECO:0000313" key="6">
    <source>
        <dbReference type="Proteomes" id="UP001152087"/>
    </source>
</evidence>
<sequence length="283" mass="29776">MSSGANDTSSSRSCQGMLEKFFSLSGCTVILTGGARGIGLQLLKTLLTAGADVACLDILAGPAPDRLHDLKLHAGAEDSWVCFYKCDVTDEAAVEQTLADVDQKATQRCRPITGLVNCAGIQMAGDALELAAEDFRQVIDVNVTGSFLVARQTAKVMRRNGTGGSLLLIASMAAHAANRGINNCNYNASKAGVLQLGRSLAQEWGKNKIRVNTLSPGYLRTDMTQELLDADPALKKLWLAGAMLGRLGEVADLEAAVLFLLGDGSRFMTGADLRVDGGNTAAV</sequence>
<accession>A0A9W8UV53</accession>
<dbReference type="Pfam" id="PF13561">
    <property type="entry name" value="adh_short_C2"/>
    <property type="match status" value="1"/>
</dbReference>
<dbReference type="InterPro" id="IPR020904">
    <property type="entry name" value="Sc_DH/Rdtase_CS"/>
</dbReference>
<keyword evidence="2" id="KW-0521">NADP</keyword>
<keyword evidence="6" id="KW-1185">Reference proteome</keyword>
<evidence type="ECO:0000256" key="2">
    <source>
        <dbReference type="ARBA" id="ARBA00022857"/>
    </source>
</evidence>
<dbReference type="InterPro" id="IPR057326">
    <property type="entry name" value="KR_dom"/>
</dbReference>
<gene>
    <name evidence="5" type="ORF">NW755_013535</name>
</gene>
<protein>
    <recommendedName>
        <fullName evidence="4">Ketoreductase domain-containing protein</fullName>
    </recommendedName>
</protein>
<evidence type="ECO:0000313" key="5">
    <source>
        <dbReference type="EMBL" id="KAJ4177985.1"/>
    </source>
</evidence>
<dbReference type="InterPro" id="IPR002347">
    <property type="entry name" value="SDR_fam"/>
</dbReference>
<dbReference type="PRINTS" id="PR00081">
    <property type="entry name" value="GDHRDH"/>
</dbReference>
<dbReference type="PROSITE" id="PS00061">
    <property type="entry name" value="ADH_SHORT"/>
    <property type="match status" value="1"/>
</dbReference>
<dbReference type="PRINTS" id="PR00080">
    <property type="entry name" value="SDRFAMILY"/>
</dbReference>
<organism evidence="5 6">
    <name type="scientific">Fusarium falciforme</name>
    <dbReference type="NCBI Taxonomy" id="195108"/>
    <lineage>
        <taxon>Eukaryota</taxon>
        <taxon>Fungi</taxon>
        <taxon>Dikarya</taxon>
        <taxon>Ascomycota</taxon>
        <taxon>Pezizomycotina</taxon>
        <taxon>Sordariomycetes</taxon>
        <taxon>Hypocreomycetidae</taxon>
        <taxon>Hypocreales</taxon>
        <taxon>Nectriaceae</taxon>
        <taxon>Fusarium</taxon>
        <taxon>Fusarium solani species complex</taxon>
    </lineage>
</organism>
<comment type="similarity">
    <text evidence="1">Belongs to the short-chain dehydrogenases/reductases (SDR) family.</text>
</comment>
<feature type="domain" description="Ketoreductase" evidence="4">
    <location>
        <begin position="27"/>
        <end position="175"/>
    </location>
</feature>
<dbReference type="SMART" id="SM00822">
    <property type="entry name" value="PKS_KR"/>
    <property type="match status" value="1"/>
</dbReference>
<dbReference type="PANTHER" id="PTHR43008">
    <property type="entry name" value="BENZIL REDUCTASE"/>
    <property type="match status" value="1"/>
</dbReference>
<evidence type="ECO:0000256" key="3">
    <source>
        <dbReference type="ARBA" id="ARBA00023002"/>
    </source>
</evidence>
<dbReference type="OrthoDB" id="1669814at2759"/>
<dbReference type="Proteomes" id="UP001152087">
    <property type="component" value="Unassembled WGS sequence"/>
</dbReference>
<dbReference type="InterPro" id="IPR036291">
    <property type="entry name" value="NAD(P)-bd_dom_sf"/>
</dbReference>
<dbReference type="Gene3D" id="3.40.50.720">
    <property type="entry name" value="NAD(P)-binding Rossmann-like Domain"/>
    <property type="match status" value="1"/>
</dbReference>
<dbReference type="FunFam" id="3.40.50.720:FF:000084">
    <property type="entry name" value="Short-chain dehydrogenase reductase"/>
    <property type="match status" value="1"/>
</dbReference>
<dbReference type="EMBL" id="JAOQAV010000085">
    <property type="protein sequence ID" value="KAJ4177985.1"/>
    <property type="molecule type" value="Genomic_DNA"/>
</dbReference>
<evidence type="ECO:0000259" key="4">
    <source>
        <dbReference type="SMART" id="SM00822"/>
    </source>
</evidence>
<reference evidence="5" key="1">
    <citation type="submission" date="2022-09" db="EMBL/GenBank/DDBJ databases">
        <title>Fusarium specimens isolated from Avocado Roots.</title>
        <authorList>
            <person name="Stajich J."/>
            <person name="Roper C."/>
            <person name="Heimlech-Rivalta G."/>
        </authorList>
    </citation>
    <scope>NUCLEOTIDE SEQUENCE</scope>
    <source>
        <strain evidence="5">A02</strain>
    </source>
</reference>
<comment type="caution">
    <text evidence="5">The sequence shown here is derived from an EMBL/GenBank/DDBJ whole genome shotgun (WGS) entry which is preliminary data.</text>
</comment>
<dbReference type="AlphaFoldDB" id="A0A9W8UV53"/>
<proteinExistence type="inferred from homology"/>
<evidence type="ECO:0000256" key="1">
    <source>
        <dbReference type="ARBA" id="ARBA00006484"/>
    </source>
</evidence>
<dbReference type="GO" id="GO:0016616">
    <property type="term" value="F:oxidoreductase activity, acting on the CH-OH group of donors, NAD or NADP as acceptor"/>
    <property type="evidence" value="ECO:0007669"/>
    <property type="project" value="UniProtKB-ARBA"/>
</dbReference>
<dbReference type="GO" id="GO:0050664">
    <property type="term" value="F:oxidoreductase activity, acting on NAD(P)H, oxygen as acceptor"/>
    <property type="evidence" value="ECO:0007669"/>
    <property type="project" value="TreeGrafter"/>
</dbReference>